<feature type="domain" description="HTH cro/C1-type" evidence="2">
    <location>
        <begin position="16"/>
        <end position="70"/>
    </location>
</feature>
<dbReference type="GO" id="GO:0003677">
    <property type="term" value="F:DNA binding"/>
    <property type="evidence" value="ECO:0007669"/>
    <property type="project" value="UniProtKB-KW"/>
</dbReference>
<sequence length="185" mass="20294">MTQRMSDAQRLISRSLQRERTKKGYSINELSKLAKVAKSTLSQIEAGSGNPSIETVWALSTALNVPFSALMAPHEPEVQVIRNGEGLAIQSDQADYKAVLLSSCPPSARRDLYLTTVQPGEVRHSKPHSDGVREHVVIAQGRAMVGLVDDPVELLQGDYICYPGDQAHVFEALEPDTMAIFLTEH</sequence>
<dbReference type="InterPro" id="IPR014710">
    <property type="entry name" value="RmlC-like_jellyroll"/>
</dbReference>
<dbReference type="Pfam" id="PF01381">
    <property type="entry name" value="HTH_3"/>
    <property type="match status" value="1"/>
</dbReference>
<dbReference type="HOGENOM" id="CLU_085376_5_2_6"/>
<dbReference type="KEGG" id="mme:Marme_0535"/>
<dbReference type="PROSITE" id="PS50943">
    <property type="entry name" value="HTH_CROC1"/>
    <property type="match status" value="1"/>
</dbReference>
<dbReference type="PATRIC" id="fig|717774.3.peg.550"/>
<dbReference type="PANTHER" id="PTHR46797:SF1">
    <property type="entry name" value="METHYLPHOSPHONATE SYNTHASE"/>
    <property type="match status" value="1"/>
</dbReference>
<dbReference type="GO" id="GO:0003700">
    <property type="term" value="F:DNA-binding transcription factor activity"/>
    <property type="evidence" value="ECO:0007669"/>
    <property type="project" value="TreeGrafter"/>
</dbReference>
<dbReference type="AlphaFoldDB" id="F2K0B6"/>
<evidence type="ECO:0000313" key="4">
    <source>
        <dbReference type="Proteomes" id="UP000001062"/>
    </source>
</evidence>
<dbReference type="InterPro" id="IPR011051">
    <property type="entry name" value="RmlC_Cupin_sf"/>
</dbReference>
<proteinExistence type="predicted"/>
<dbReference type="Proteomes" id="UP000001062">
    <property type="component" value="Chromosome"/>
</dbReference>
<protein>
    <submittedName>
        <fullName evidence="3">Helix-turn-helix domain protein</fullName>
    </submittedName>
</protein>
<evidence type="ECO:0000259" key="2">
    <source>
        <dbReference type="PROSITE" id="PS50943"/>
    </source>
</evidence>
<dbReference type="Gene3D" id="1.10.260.40">
    <property type="entry name" value="lambda repressor-like DNA-binding domains"/>
    <property type="match status" value="1"/>
</dbReference>
<dbReference type="CDD" id="cd00093">
    <property type="entry name" value="HTH_XRE"/>
    <property type="match status" value="1"/>
</dbReference>
<dbReference type="CDD" id="cd02209">
    <property type="entry name" value="cupin_XRE_C"/>
    <property type="match status" value="1"/>
</dbReference>
<keyword evidence="1" id="KW-0238">DNA-binding</keyword>
<dbReference type="EMBL" id="CP002583">
    <property type="protein sequence ID" value="ADZ89831.1"/>
    <property type="molecule type" value="Genomic_DNA"/>
</dbReference>
<evidence type="ECO:0000313" key="3">
    <source>
        <dbReference type="EMBL" id="ADZ89831.1"/>
    </source>
</evidence>
<evidence type="ECO:0000256" key="1">
    <source>
        <dbReference type="ARBA" id="ARBA00023125"/>
    </source>
</evidence>
<dbReference type="InterPro" id="IPR001387">
    <property type="entry name" value="Cro/C1-type_HTH"/>
</dbReference>
<dbReference type="RefSeq" id="WP_013659736.1">
    <property type="nucleotide sequence ID" value="NC_015276.1"/>
</dbReference>
<dbReference type="SUPFAM" id="SSF47413">
    <property type="entry name" value="lambda repressor-like DNA-binding domains"/>
    <property type="match status" value="1"/>
</dbReference>
<keyword evidence="4" id="KW-1185">Reference proteome</keyword>
<dbReference type="InterPro" id="IPR010982">
    <property type="entry name" value="Lambda_DNA-bd_dom_sf"/>
</dbReference>
<organism evidence="3 4">
    <name type="scientific">Marinomonas mediterranea (strain ATCC 700492 / JCM 21426 / NBRC 103028 / MMB-1)</name>
    <dbReference type="NCBI Taxonomy" id="717774"/>
    <lineage>
        <taxon>Bacteria</taxon>
        <taxon>Pseudomonadati</taxon>
        <taxon>Pseudomonadota</taxon>
        <taxon>Gammaproteobacteria</taxon>
        <taxon>Oceanospirillales</taxon>
        <taxon>Oceanospirillaceae</taxon>
        <taxon>Marinomonas</taxon>
    </lineage>
</organism>
<dbReference type="SUPFAM" id="SSF51182">
    <property type="entry name" value="RmlC-like cupins"/>
    <property type="match status" value="1"/>
</dbReference>
<dbReference type="Gene3D" id="2.60.120.10">
    <property type="entry name" value="Jelly Rolls"/>
    <property type="match status" value="1"/>
</dbReference>
<dbReference type="SMART" id="SM00530">
    <property type="entry name" value="HTH_XRE"/>
    <property type="match status" value="1"/>
</dbReference>
<dbReference type="eggNOG" id="COG1396">
    <property type="taxonomic scope" value="Bacteria"/>
</dbReference>
<accession>F2K0B6</accession>
<name>F2K0B6_MARM1</name>
<dbReference type="GO" id="GO:0005829">
    <property type="term" value="C:cytosol"/>
    <property type="evidence" value="ECO:0007669"/>
    <property type="project" value="TreeGrafter"/>
</dbReference>
<dbReference type="InterPro" id="IPR050807">
    <property type="entry name" value="TransReg_Diox_bact_type"/>
</dbReference>
<dbReference type="STRING" id="717774.Marme_0535"/>
<reference evidence="3 4" key="1">
    <citation type="journal article" date="2012" name="Stand. Genomic Sci.">
        <title>Complete genome sequence of the melanogenic marine bacterium Marinomonas mediterranea type strain (MMB-1(T)).</title>
        <authorList>
            <person name="Lucas-Elio P."/>
            <person name="Goodwin L."/>
            <person name="Woyke T."/>
            <person name="Pitluck S."/>
            <person name="Nolan M."/>
            <person name="Kyrpides N.C."/>
            <person name="Detter J.C."/>
            <person name="Copeland A."/>
            <person name="Teshima H."/>
            <person name="Bruce D."/>
            <person name="Detter C."/>
            <person name="Tapia R."/>
            <person name="Han S."/>
            <person name="Land M.L."/>
            <person name="Ivanova N."/>
            <person name="Mikhailova N."/>
            <person name="Johnston A.W."/>
            <person name="Sanchez-Amat A."/>
        </authorList>
    </citation>
    <scope>NUCLEOTIDE SEQUENCE [LARGE SCALE GENOMIC DNA]</scope>
    <source>
        <strain evidence="4">ATCC 700492 / JCM 21426 / NBRC 103028 / MMB-1</strain>
    </source>
</reference>
<dbReference type="PANTHER" id="PTHR46797">
    <property type="entry name" value="HTH-TYPE TRANSCRIPTIONAL REGULATOR"/>
    <property type="match status" value="1"/>
</dbReference>
<gene>
    <name evidence="3" type="ordered locus">Marme_0535</name>
</gene>